<feature type="region of interest" description="Disordered" evidence="15">
    <location>
        <begin position="149"/>
        <end position="173"/>
    </location>
</feature>
<evidence type="ECO:0000256" key="11">
    <source>
        <dbReference type="ARBA" id="ARBA00022840"/>
    </source>
</evidence>
<keyword evidence="5" id="KW-0963">Cytoplasm</keyword>
<dbReference type="Gene3D" id="3.10.180.10">
    <property type="entry name" value="2,3-Dihydroxybiphenyl 1,2-Dioxygenase, domain 1"/>
    <property type="match status" value="1"/>
</dbReference>
<evidence type="ECO:0000256" key="13">
    <source>
        <dbReference type="ARBA" id="ARBA00023152"/>
    </source>
</evidence>
<dbReference type="InterPro" id="IPR022953">
    <property type="entry name" value="ATP_PFK"/>
</dbReference>
<dbReference type="HAMAP" id="MF_03184">
    <property type="entry name" value="Phosphofructokinase_I_E"/>
    <property type="match status" value="1"/>
</dbReference>
<keyword evidence="11" id="KW-0067">ATP-binding</keyword>
<dbReference type="GO" id="GO:0005739">
    <property type="term" value="C:mitochondrion"/>
    <property type="evidence" value="ECO:0007669"/>
    <property type="project" value="TreeGrafter"/>
</dbReference>
<comment type="subcellular location">
    <subcellularLocation>
        <location evidence="2">Cytoplasm</location>
    </subcellularLocation>
</comment>
<dbReference type="GO" id="GO:0006002">
    <property type="term" value="P:fructose 6-phosphate metabolic process"/>
    <property type="evidence" value="ECO:0007669"/>
    <property type="project" value="InterPro"/>
</dbReference>
<dbReference type="InterPro" id="IPR015912">
    <property type="entry name" value="Phosphofructokinase_CS"/>
</dbReference>
<dbReference type="PIRSF" id="PIRSF000533">
    <property type="entry name" value="ATP_PFK_euk"/>
    <property type="match status" value="1"/>
</dbReference>
<dbReference type="Gene3D" id="3.40.50.450">
    <property type="match status" value="2"/>
</dbReference>
<dbReference type="GO" id="GO:0048029">
    <property type="term" value="F:monosaccharide binding"/>
    <property type="evidence" value="ECO:0007669"/>
    <property type="project" value="TreeGrafter"/>
</dbReference>
<evidence type="ECO:0000256" key="15">
    <source>
        <dbReference type="SAM" id="MobiDB-lite"/>
    </source>
</evidence>
<dbReference type="InterPro" id="IPR009161">
    <property type="entry name" value="6-Pfructokinase_euk"/>
</dbReference>
<dbReference type="PANTHER" id="PTHR13697:SF4">
    <property type="entry name" value="ATP-DEPENDENT 6-PHOSPHOFRUCTOKINASE"/>
    <property type="match status" value="1"/>
</dbReference>
<feature type="domain" description="Phosphofructokinase" evidence="16">
    <location>
        <begin position="570"/>
        <end position="859"/>
    </location>
</feature>
<dbReference type="PRINTS" id="PR00476">
    <property type="entry name" value="PHFRCTKINASE"/>
</dbReference>
<dbReference type="SUPFAM" id="SSF54593">
    <property type="entry name" value="Glyoxalase/Bleomycin resistance protein/Dihydroxybiphenyl dioxygenase"/>
    <property type="match status" value="1"/>
</dbReference>
<comment type="cofactor">
    <cofactor evidence="1">
        <name>Mg(2+)</name>
        <dbReference type="ChEBI" id="CHEBI:18420"/>
    </cofactor>
</comment>
<dbReference type="GO" id="GO:0016208">
    <property type="term" value="F:AMP binding"/>
    <property type="evidence" value="ECO:0007669"/>
    <property type="project" value="TreeGrafter"/>
</dbReference>
<comment type="catalytic activity">
    <reaction evidence="14">
        <text>beta-D-fructose 6-phosphate + ATP = beta-D-fructose 1,6-bisphosphate + ADP + H(+)</text>
        <dbReference type="Rhea" id="RHEA:16109"/>
        <dbReference type="ChEBI" id="CHEBI:15378"/>
        <dbReference type="ChEBI" id="CHEBI:30616"/>
        <dbReference type="ChEBI" id="CHEBI:32966"/>
        <dbReference type="ChEBI" id="CHEBI:57634"/>
        <dbReference type="ChEBI" id="CHEBI:456216"/>
        <dbReference type="EC" id="2.7.1.11"/>
    </reaction>
</comment>
<evidence type="ECO:0000256" key="12">
    <source>
        <dbReference type="ARBA" id="ARBA00022842"/>
    </source>
</evidence>
<evidence type="ECO:0000256" key="9">
    <source>
        <dbReference type="ARBA" id="ARBA00022741"/>
    </source>
</evidence>
<keyword evidence="7" id="KW-0808">Transferase</keyword>
<dbReference type="PROSITE" id="PS00433">
    <property type="entry name" value="PHOSPHOFRUCTOKINASE"/>
    <property type="match status" value="1"/>
</dbReference>
<evidence type="ECO:0000256" key="8">
    <source>
        <dbReference type="ARBA" id="ARBA00022723"/>
    </source>
</evidence>
<dbReference type="FunFam" id="3.40.50.460:FF:000007">
    <property type="entry name" value="ATP-dependent 6-phosphofructokinase"/>
    <property type="match status" value="1"/>
</dbReference>
<dbReference type="Proteomes" id="UP000242875">
    <property type="component" value="Unassembled WGS sequence"/>
</dbReference>
<evidence type="ECO:0000259" key="16">
    <source>
        <dbReference type="Pfam" id="PF00365"/>
    </source>
</evidence>
<dbReference type="InterPro" id="IPR029068">
    <property type="entry name" value="Glyas_Bleomycin-R_OHBP_Dase"/>
</dbReference>
<sequence>MSNVEGLSHLVLYAPDGAKYSKTVEFYRLLGFESIHASSEDEKPSDPRSGEVQETWISLFGTDMHQDLIIKIALREGAQLRPRASDDVNWQDEESALCLVAKNIEAVERQLKQLKVSYQRRESNQTAPAFAEIYLRDPLNNVLTFTNKPHPVSTSAPPSLTSTSKLTGSGDASLTQVRLDKATGKRKKIGVLTSGGDSPGMNAVVRAVARVGIARGCDIYAVYEGYEGEQNSGRIKRPSLTELHSGLVKGGDMLRKLEWDDVRGFLSAGGTLIGTARSMPFRTSEGRLKAARNLISNGIDALIVCGGDGSLTGADVFRAEWPGLCDKLVEEGHLSAEAVDPYRTLTIVGLVGSIDNDMASTDITIGAVTSLHRICESVDSISATALSHSRAFVVEVMGRHCGWLALMAGISTGADFVFIPERPPAEGWEQTMCDNVKRHRQLGKRKTIVIIAEGAIDQNLNPIKPAYIAEVLTDRLGLDTRVTTLGHVQRGGAPAFYDRYLGTVQGIEAIEAVLRSTPETESPMIGMNNNKVAWKPLMESVERVHDYAAYLSSSSYEDDSALLPPSKRMRIGIMHIGAPAGGMNAATRVAVRRALSAGHTPIAIMNGCEGLMRGAVEELGWMSVDGWQGRAGSELGTNRTQPSVNYGLIAYQLQKFRIDGLLIIGGFEAFTAMMQFEQNRKSYPAFQIPIAHLPATVSNNVPGTDFSLGSDTALNAIVESCDALVQSANASRRRVFVVEVQGGKTGYLAVMAGLAVGATTVYIPEVGVNLSGLQEDVQHLVQLYKGDDPNKSAGRIILRNESVSKTYTTDVIASIIDEEGGTLFDSKTTVLGHIQQGSITSPFDRIRATRLAVKGIEFLEEYAADGLLKRAEDAVFTTREQGGLSNVPESAATVGFRGTTVVFTPVQELLKETDLKNRKGLKSWWLSFKGLVEVLTKRVSETHRSEEWTIRDVENVLAALEPPNR</sequence>
<dbReference type="InterPro" id="IPR000023">
    <property type="entry name" value="Phosphofructokinase_dom"/>
</dbReference>
<keyword evidence="6" id="KW-0021">Allosteric enzyme</keyword>
<evidence type="ECO:0000256" key="6">
    <source>
        <dbReference type="ARBA" id="ARBA00022533"/>
    </source>
</evidence>
<proteinExistence type="inferred from homology"/>
<dbReference type="InterPro" id="IPR035966">
    <property type="entry name" value="PKF_sf"/>
</dbReference>
<evidence type="ECO:0000313" key="18">
    <source>
        <dbReference type="Proteomes" id="UP000242875"/>
    </source>
</evidence>
<dbReference type="GO" id="GO:0005945">
    <property type="term" value="C:6-phosphofructokinase complex"/>
    <property type="evidence" value="ECO:0007669"/>
    <property type="project" value="TreeGrafter"/>
</dbReference>
<dbReference type="EC" id="2.7.1.11" evidence="4"/>
<evidence type="ECO:0000256" key="10">
    <source>
        <dbReference type="ARBA" id="ARBA00022777"/>
    </source>
</evidence>
<keyword evidence="12" id="KW-0460">Magnesium</keyword>
<organism evidence="17 18">
    <name type="scientific">Bifiguratus adelaidae</name>
    <dbReference type="NCBI Taxonomy" id="1938954"/>
    <lineage>
        <taxon>Eukaryota</taxon>
        <taxon>Fungi</taxon>
        <taxon>Fungi incertae sedis</taxon>
        <taxon>Mucoromycota</taxon>
        <taxon>Mucoromycotina</taxon>
        <taxon>Endogonomycetes</taxon>
        <taxon>Endogonales</taxon>
        <taxon>Endogonales incertae sedis</taxon>
        <taxon>Bifiguratus</taxon>
    </lineage>
</organism>
<dbReference type="GO" id="GO:0005524">
    <property type="term" value="F:ATP binding"/>
    <property type="evidence" value="ECO:0007669"/>
    <property type="project" value="UniProtKB-KW"/>
</dbReference>
<keyword evidence="8" id="KW-0479">Metal-binding</keyword>
<reference evidence="17 18" key="1">
    <citation type="journal article" date="2017" name="Mycologia">
        <title>Bifiguratus adelaidae, gen. et sp. nov., a new member of Mucoromycotina in endophytic and soil-dwelling habitats.</title>
        <authorList>
            <person name="Torres-Cruz T.J."/>
            <person name="Billingsley Tobias T.L."/>
            <person name="Almatruk M."/>
            <person name="Hesse C."/>
            <person name="Kuske C.R."/>
            <person name="Desiro A."/>
            <person name="Benucci G.M."/>
            <person name="Bonito G."/>
            <person name="Stajich J.E."/>
            <person name="Dunlap C."/>
            <person name="Arnold A.E."/>
            <person name="Porras-Alfaro A."/>
        </authorList>
    </citation>
    <scope>NUCLEOTIDE SEQUENCE [LARGE SCALE GENOMIC DNA]</scope>
    <source>
        <strain evidence="17 18">AZ0501</strain>
    </source>
</reference>
<dbReference type="CDD" id="cd06587">
    <property type="entry name" value="VOC"/>
    <property type="match status" value="1"/>
</dbReference>
<gene>
    <name evidence="17" type="ORF">BZG36_04159</name>
</gene>
<dbReference type="UniPathway" id="UPA00109">
    <property type="reaction ID" value="UER00182"/>
</dbReference>
<evidence type="ECO:0000256" key="7">
    <source>
        <dbReference type="ARBA" id="ARBA00022679"/>
    </source>
</evidence>
<evidence type="ECO:0000256" key="1">
    <source>
        <dbReference type="ARBA" id="ARBA00001946"/>
    </source>
</evidence>
<dbReference type="GO" id="GO:0042802">
    <property type="term" value="F:identical protein binding"/>
    <property type="evidence" value="ECO:0007669"/>
    <property type="project" value="TreeGrafter"/>
</dbReference>
<dbReference type="FunFam" id="3.40.50.460:FF:000008">
    <property type="entry name" value="ATP-dependent 6-phosphofructokinase"/>
    <property type="match status" value="1"/>
</dbReference>
<dbReference type="GO" id="GO:0046872">
    <property type="term" value="F:metal ion binding"/>
    <property type="evidence" value="ECO:0007669"/>
    <property type="project" value="UniProtKB-KW"/>
</dbReference>
<name>A0A261XW97_9FUNG</name>
<accession>A0A261XW97</accession>
<evidence type="ECO:0000256" key="5">
    <source>
        <dbReference type="ARBA" id="ARBA00022490"/>
    </source>
</evidence>
<feature type="non-terminal residue" evidence="17">
    <location>
        <position position="965"/>
    </location>
</feature>
<dbReference type="GO" id="GO:0061621">
    <property type="term" value="P:canonical glycolysis"/>
    <property type="evidence" value="ECO:0007669"/>
    <property type="project" value="TreeGrafter"/>
</dbReference>
<evidence type="ECO:0000256" key="3">
    <source>
        <dbReference type="ARBA" id="ARBA00004679"/>
    </source>
</evidence>
<keyword evidence="9" id="KW-0547">Nucleotide-binding</keyword>
<dbReference type="Pfam" id="PF00365">
    <property type="entry name" value="PFK"/>
    <property type="match status" value="2"/>
</dbReference>
<keyword evidence="10" id="KW-0418">Kinase</keyword>
<dbReference type="PANTHER" id="PTHR13697">
    <property type="entry name" value="PHOSPHOFRUCTOKINASE"/>
    <property type="match status" value="1"/>
</dbReference>
<evidence type="ECO:0000256" key="2">
    <source>
        <dbReference type="ARBA" id="ARBA00004496"/>
    </source>
</evidence>
<evidence type="ECO:0000313" key="17">
    <source>
        <dbReference type="EMBL" id="OZJ02632.1"/>
    </source>
</evidence>
<dbReference type="Gene3D" id="3.40.50.460">
    <property type="entry name" value="Phosphofructokinase domain"/>
    <property type="match status" value="2"/>
</dbReference>
<evidence type="ECO:0000256" key="4">
    <source>
        <dbReference type="ARBA" id="ARBA00012055"/>
    </source>
</evidence>
<dbReference type="SUPFAM" id="SSF53784">
    <property type="entry name" value="Phosphofructokinase"/>
    <property type="match status" value="2"/>
</dbReference>
<keyword evidence="18" id="KW-1185">Reference proteome</keyword>
<keyword evidence="13" id="KW-0324">Glycolysis</keyword>
<comment type="pathway">
    <text evidence="3">Carbohydrate degradation; glycolysis; D-glyceraldehyde 3-phosphate and glycerone phosphate from D-glucose: step 3/4.</text>
</comment>
<evidence type="ECO:0000256" key="14">
    <source>
        <dbReference type="ARBA" id="ARBA00048070"/>
    </source>
</evidence>
<dbReference type="GO" id="GO:0030388">
    <property type="term" value="P:fructose 1,6-bisphosphate metabolic process"/>
    <property type="evidence" value="ECO:0007669"/>
    <property type="project" value="TreeGrafter"/>
</dbReference>
<feature type="compositionally biased region" description="Low complexity" evidence="15">
    <location>
        <begin position="153"/>
        <end position="170"/>
    </location>
</feature>
<dbReference type="AlphaFoldDB" id="A0A261XW97"/>
<comment type="caution">
    <text evidence="17">The sequence shown here is derived from an EMBL/GenBank/DDBJ whole genome shotgun (WGS) entry which is preliminary data.</text>
</comment>
<dbReference type="GO" id="GO:0070095">
    <property type="term" value="F:fructose-6-phosphate binding"/>
    <property type="evidence" value="ECO:0007669"/>
    <property type="project" value="TreeGrafter"/>
</dbReference>
<dbReference type="GO" id="GO:0003872">
    <property type="term" value="F:6-phosphofructokinase activity"/>
    <property type="evidence" value="ECO:0007669"/>
    <property type="project" value="UniProtKB-EC"/>
</dbReference>
<protein>
    <recommendedName>
        <fullName evidence="4">6-phosphofructokinase</fullName>
        <ecNumber evidence="4">2.7.1.11</ecNumber>
    </recommendedName>
</protein>
<dbReference type="OrthoDB" id="537915at2759"/>
<dbReference type="EMBL" id="MVBO01000138">
    <property type="protein sequence ID" value="OZJ02632.1"/>
    <property type="molecule type" value="Genomic_DNA"/>
</dbReference>
<feature type="domain" description="Phosphofructokinase" evidence="16">
    <location>
        <begin position="188"/>
        <end position="513"/>
    </location>
</feature>